<dbReference type="Proteomes" id="UP000295601">
    <property type="component" value="Unassembled WGS sequence"/>
</dbReference>
<dbReference type="Pfam" id="PF21831">
    <property type="entry name" value="DUF6891"/>
    <property type="match status" value="1"/>
</dbReference>
<evidence type="ECO:0000259" key="1">
    <source>
        <dbReference type="Pfam" id="PF21831"/>
    </source>
</evidence>
<feature type="domain" description="DUF6891" evidence="1">
    <location>
        <begin position="12"/>
        <end position="135"/>
    </location>
</feature>
<name>A0A4R6S4L6_9MICO</name>
<protein>
    <recommendedName>
        <fullName evidence="1">DUF6891 domain-containing protein</fullName>
    </recommendedName>
</protein>
<dbReference type="OrthoDB" id="5515732at2"/>
<evidence type="ECO:0000313" key="3">
    <source>
        <dbReference type="Proteomes" id="UP000295601"/>
    </source>
</evidence>
<accession>A0A4R6S4L6</accession>
<reference evidence="2 3" key="1">
    <citation type="submission" date="2019-03" db="EMBL/GenBank/DDBJ databases">
        <title>Genomic analyses of the natural microbiome of Caenorhabditis elegans.</title>
        <authorList>
            <person name="Samuel B."/>
        </authorList>
    </citation>
    <scope>NUCLEOTIDE SEQUENCE [LARGE SCALE GENOMIC DNA]</scope>
    <source>
        <strain evidence="2 3">JUb18</strain>
    </source>
</reference>
<dbReference type="InterPro" id="IPR054186">
    <property type="entry name" value="DUF6891"/>
</dbReference>
<organism evidence="2 3">
    <name type="scientific">Leucobacter luti</name>
    <dbReference type="NCBI Taxonomy" id="340320"/>
    <lineage>
        <taxon>Bacteria</taxon>
        <taxon>Bacillati</taxon>
        <taxon>Actinomycetota</taxon>
        <taxon>Actinomycetes</taxon>
        <taxon>Micrococcales</taxon>
        <taxon>Microbacteriaceae</taxon>
        <taxon>Leucobacter</taxon>
    </lineage>
</organism>
<dbReference type="AlphaFoldDB" id="A0A4R6S4L6"/>
<sequence>MTEQAAAPVSTLAPAFAALGEIGVLAREAFPCCGSCGDAEIGAARDDSRVWRGYLFFDTQDAGNIAWDGDTHVSYGAFLDAYVTGDEWESLPEAAQESRYAEIVTALLLDEVFPVLERHGVTVTWNRDLATRVLLSGVALLEP</sequence>
<dbReference type="EMBL" id="SNYA01000002">
    <property type="protein sequence ID" value="TDP94581.1"/>
    <property type="molecule type" value="Genomic_DNA"/>
</dbReference>
<keyword evidence="3" id="KW-1185">Reference proteome</keyword>
<gene>
    <name evidence="2" type="ORF">EDF62_1001</name>
</gene>
<comment type="caution">
    <text evidence="2">The sequence shown here is derived from an EMBL/GenBank/DDBJ whole genome shotgun (WGS) entry which is preliminary data.</text>
</comment>
<dbReference type="RefSeq" id="WP_132204919.1">
    <property type="nucleotide sequence ID" value="NZ_JAOQNO010000001.1"/>
</dbReference>
<evidence type="ECO:0000313" key="2">
    <source>
        <dbReference type="EMBL" id="TDP94581.1"/>
    </source>
</evidence>
<proteinExistence type="predicted"/>